<keyword evidence="3 5" id="KW-1133">Transmembrane helix</keyword>
<evidence type="ECO:0000256" key="5">
    <source>
        <dbReference type="SAM" id="Phobius"/>
    </source>
</evidence>
<dbReference type="EMBL" id="BMFL01000008">
    <property type="protein sequence ID" value="GGE97166.1"/>
    <property type="molecule type" value="Genomic_DNA"/>
</dbReference>
<evidence type="ECO:0000313" key="10">
    <source>
        <dbReference type="Proteomes" id="UP000184120"/>
    </source>
</evidence>
<dbReference type="PANTHER" id="PTHR31086">
    <property type="entry name" value="ALUMINUM-ACTIVATED MALATE TRANSPORTER 10"/>
    <property type="match status" value="1"/>
</dbReference>
<gene>
    <name evidence="8" type="ORF">GCM10010984_13350</name>
    <name evidence="9" type="ORF">SAMN05443634_1152</name>
</gene>
<dbReference type="Pfam" id="PF12805">
    <property type="entry name" value="FUSC-like"/>
    <property type="match status" value="1"/>
</dbReference>
<dbReference type="Pfam" id="PF13515">
    <property type="entry name" value="FUSC_2"/>
    <property type="match status" value="1"/>
</dbReference>
<feature type="transmembrane region" description="Helical" evidence="5">
    <location>
        <begin position="517"/>
        <end position="537"/>
    </location>
</feature>
<evidence type="ECO:0000259" key="7">
    <source>
        <dbReference type="Pfam" id="PF13515"/>
    </source>
</evidence>
<feature type="transmembrane region" description="Helical" evidence="5">
    <location>
        <begin position="390"/>
        <end position="411"/>
    </location>
</feature>
<evidence type="ECO:0000256" key="4">
    <source>
        <dbReference type="ARBA" id="ARBA00023136"/>
    </source>
</evidence>
<feature type="transmembrane region" description="Helical" evidence="5">
    <location>
        <begin position="486"/>
        <end position="505"/>
    </location>
</feature>
<evidence type="ECO:0000256" key="1">
    <source>
        <dbReference type="ARBA" id="ARBA00004141"/>
    </source>
</evidence>
<feature type="transmembrane region" description="Helical" evidence="5">
    <location>
        <begin position="26"/>
        <end position="54"/>
    </location>
</feature>
<accession>A0A1M7CRB5</accession>
<sequence>MNIKNQIENFIYGEALADGLKTSLAIIIPPLVAVIFGELYIGVTISLGAVLAHMTDTPGPFKERRNFLWLSVILIFFISYFTKLINDLPIFLGISLVVIVFFSNILAVWGQRASALGMVVMMSMVMNMSNLKAEFSSFEVAFYITVGAAWYSIFSLSISTFRPYRLAQQNLADTMIHISEYIRIKASMFDKDSNYDEIIKKLIDEHVVINEKQNIVRELVFTNKRLVKDQTPIGRSIVFIFSDLVDIFENVTATQYDHQRIRKDYGDTKAIRKIYNMMNKIAHELKMIAYHINSDKKPKKPTFDFEVELKKIDDAIKELYAEGKKPLVLTKIFINLKQIVYKIEFIHKFFYDDSFTEKKKNPLDHVKQFEPTVNYSWRRMKDHFNLKSSFFRHALRSSIVMLLAYGVTFIIPMTYHSYWILMTVVVILKPGFSVTKNRNYQRLKGTISGGLVGLLILLVIPQHSIRFVIMLVFMLLAYTFIRQKYAVGTFFLTAYILIAFSFYSLKDSIYIIQERFIDTLVGGFMAFISCYIIFPTWEKNSMNEYIQKALIADYEFIFLIFKKLADNEVSTTDYKIARKDIFIAMANINSVFQRIISEPKDKQHHAKELNKFTIFNQSFVSYSFGLVKILKKNNSVILTSEHIRLIKKTLQLLLQNIRLYGPYETENLLKTIDFTETTVIFSAIETEELQNDSELIEDLLEYLYEITTDFTKVGNVFVKQEIVIQKEEEKEQEAVA</sequence>
<feature type="domain" description="Integral membrane protein YccS N-terminal" evidence="6">
    <location>
        <begin position="69"/>
        <end position="340"/>
    </location>
</feature>
<organism evidence="9 10">
    <name type="scientific">Chishuiella changwenlii</name>
    <dbReference type="NCBI Taxonomy" id="1434701"/>
    <lineage>
        <taxon>Bacteria</taxon>
        <taxon>Pseudomonadati</taxon>
        <taxon>Bacteroidota</taxon>
        <taxon>Flavobacteriia</taxon>
        <taxon>Flavobacteriales</taxon>
        <taxon>Weeksellaceae</taxon>
        <taxon>Chishuiella</taxon>
    </lineage>
</organism>
<evidence type="ECO:0000313" key="9">
    <source>
        <dbReference type="EMBL" id="SHL69720.1"/>
    </source>
</evidence>
<evidence type="ECO:0000256" key="3">
    <source>
        <dbReference type="ARBA" id="ARBA00022989"/>
    </source>
</evidence>
<evidence type="ECO:0000256" key="2">
    <source>
        <dbReference type="ARBA" id="ARBA00022692"/>
    </source>
</evidence>
<reference evidence="9" key="2">
    <citation type="submission" date="2016-11" db="EMBL/GenBank/DDBJ databases">
        <authorList>
            <person name="Jaros S."/>
            <person name="Januszkiewicz K."/>
            <person name="Wedrychowicz H."/>
        </authorList>
    </citation>
    <scope>NUCLEOTIDE SEQUENCE [LARGE SCALE GENOMIC DNA]</scope>
    <source>
        <strain evidence="9">DSM 27989</strain>
    </source>
</reference>
<dbReference type="InterPro" id="IPR032692">
    <property type="entry name" value="YccS_N"/>
</dbReference>
<name>A0A1M7CRB5_9FLAO</name>
<feature type="domain" description="Integral membrane bound transporter" evidence="7">
    <location>
        <begin position="404"/>
        <end position="528"/>
    </location>
</feature>
<keyword evidence="2 5" id="KW-0812">Transmembrane</keyword>
<evidence type="ECO:0000313" key="8">
    <source>
        <dbReference type="EMBL" id="GGE97166.1"/>
    </source>
</evidence>
<dbReference type="EMBL" id="FRBH01000015">
    <property type="protein sequence ID" value="SHL69720.1"/>
    <property type="molecule type" value="Genomic_DNA"/>
</dbReference>
<feature type="transmembrane region" description="Helical" evidence="5">
    <location>
        <begin position="88"/>
        <end position="106"/>
    </location>
</feature>
<reference evidence="10" key="3">
    <citation type="submission" date="2016-11" db="EMBL/GenBank/DDBJ databases">
        <authorList>
            <person name="Varghese N."/>
            <person name="Submissions S."/>
        </authorList>
    </citation>
    <scope>NUCLEOTIDE SEQUENCE [LARGE SCALE GENOMIC DNA]</scope>
    <source>
        <strain evidence="10">DSM 27989</strain>
    </source>
</reference>
<dbReference type="GO" id="GO:0016020">
    <property type="term" value="C:membrane"/>
    <property type="evidence" value="ECO:0007669"/>
    <property type="project" value="UniProtKB-SubCell"/>
</dbReference>
<reference evidence="11" key="4">
    <citation type="journal article" date="2019" name="Int. J. Syst. Evol. Microbiol.">
        <title>The Global Catalogue of Microorganisms (GCM) 10K type strain sequencing project: providing services to taxonomists for standard genome sequencing and annotation.</title>
        <authorList>
            <consortium name="The Broad Institute Genomics Platform"/>
            <consortium name="The Broad Institute Genome Sequencing Center for Infectious Disease"/>
            <person name="Wu L."/>
            <person name="Ma J."/>
        </authorList>
    </citation>
    <scope>NUCLEOTIDE SEQUENCE [LARGE SCALE GENOMIC DNA]</scope>
    <source>
        <strain evidence="11">CGMCC 1.12707</strain>
    </source>
</reference>
<evidence type="ECO:0000259" key="6">
    <source>
        <dbReference type="Pfam" id="PF12805"/>
    </source>
</evidence>
<dbReference type="OrthoDB" id="8670769at2"/>
<dbReference type="Proteomes" id="UP000184120">
    <property type="component" value="Unassembled WGS sequence"/>
</dbReference>
<dbReference type="RefSeq" id="WP_072933994.1">
    <property type="nucleotide sequence ID" value="NZ_BMFL01000008.1"/>
</dbReference>
<keyword evidence="4 5" id="KW-0472">Membrane</keyword>
<protein>
    <submittedName>
        <fullName evidence="9">Uncharacterized membrane protein YccC</fullName>
    </submittedName>
</protein>
<dbReference type="STRING" id="1434701.SAMN05443634_1152"/>
<dbReference type="AlphaFoldDB" id="A0A1M7CRB5"/>
<comment type="subcellular location">
    <subcellularLocation>
        <location evidence="1">Membrane</location>
        <topology evidence="1">Multi-pass membrane protein</topology>
    </subcellularLocation>
</comment>
<feature type="transmembrane region" description="Helical" evidence="5">
    <location>
        <begin position="417"/>
        <end position="435"/>
    </location>
</feature>
<keyword evidence="11" id="KW-1185">Reference proteome</keyword>
<dbReference type="Proteomes" id="UP000650994">
    <property type="component" value="Unassembled WGS sequence"/>
</dbReference>
<feature type="transmembrane region" description="Helical" evidence="5">
    <location>
        <begin position="66"/>
        <end position="82"/>
    </location>
</feature>
<dbReference type="InterPro" id="IPR049453">
    <property type="entry name" value="Memb_transporter_dom"/>
</dbReference>
<reference evidence="8" key="1">
    <citation type="journal article" date="2014" name="Int. J. Syst. Evol. Microbiol.">
        <title>Complete genome of a new Firmicutes species belonging to the dominant human colonic microbiota ('Ruminococcus bicirculans') reveals two chromosomes and a selective capacity to utilize plant glucans.</title>
        <authorList>
            <consortium name="NISC Comparative Sequencing Program"/>
            <person name="Wegmann U."/>
            <person name="Louis P."/>
            <person name="Goesmann A."/>
            <person name="Henrissat B."/>
            <person name="Duncan S.H."/>
            <person name="Flint H.J."/>
        </authorList>
    </citation>
    <scope>NUCLEOTIDE SEQUENCE</scope>
    <source>
        <strain evidence="8">CGMCC 1.12707</strain>
    </source>
</reference>
<evidence type="ECO:0000313" key="11">
    <source>
        <dbReference type="Proteomes" id="UP000650994"/>
    </source>
</evidence>
<feature type="transmembrane region" description="Helical" evidence="5">
    <location>
        <begin position="447"/>
        <end position="480"/>
    </location>
</feature>
<feature type="transmembrane region" description="Helical" evidence="5">
    <location>
        <begin position="141"/>
        <end position="161"/>
    </location>
</feature>
<reference evidence="8" key="5">
    <citation type="submission" date="2024-05" db="EMBL/GenBank/DDBJ databases">
        <authorList>
            <person name="Sun Q."/>
            <person name="Zhou Y."/>
        </authorList>
    </citation>
    <scope>NUCLEOTIDE SEQUENCE</scope>
    <source>
        <strain evidence="8">CGMCC 1.12707</strain>
    </source>
</reference>
<proteinExistence type="predicted"/>